<accession>G9WLC0</accession>
<keyword evidence="5 12" id="KW-0547">Nucleotide-binding</keyword>
<reference evidence="13" key="2">
    <citation type="submission" date="2013-03" db="EMBL/GenBank/DDBJ databases">
        <title>The Genome Sequence of Oribacterium sp. ACB1.</title>
        <authorList>
            <consortium name="The Broad Institute Genomics Platform"/>
            <consortium name="The Broad Institute Genome Sequencing Center for Infectious Disease"/>
            <person name="Earl A."/>
            <person name="Ward D."/>
            <person name="Feldgarden M."/>
            <person name="Gevers D."/>
            <person name="Sizova M."/>
            <person name="Hazen A."/>
            <person name="Epstein S."/>
            <person name="Walker B."/>
            <person name="Young S."/>
            <person name="Zeng Q."/>
            <person name="Gargeya S."/>
            <person name="Fitzgerald M."/>
            <person name="Haas B."/>
            <person name="Abouelleil A."/>
            <person name="Allen A.W."/>
            <person name="Alvarado L."/>
            <person name="Arachchi H.M."/>
            <person name="Berlin A.M."/>
            <person name="Chapman S.B."/>
            <person name="Gainer-Dewar J."/>
            <person name="Goldberg J."/>
            <person name="Griggs A."/>
            <person name="Gujja S."/>
            <person name="Hansen M."/>
            <person name="Howarth C."/>
            <person name="Imamovic A."/>
            <person name="Ireland A."/>
            <person name="Larimer J."/>
            <person name="McCowan C."/>
            <person name="Murphy C."/>
            <person name="Pearson M."/>
            <person name="Poon T.W."/>
            <person name="Priest M."/>
            <person name="Roberts A."/>
            <person name="Saif S."/>
            <person name="Shea T."/>
            <person name="Sisk P."/>
            <person name="Sykes S."/>
            <person name="Wortman J."/>
            <person name="Nusbaum C."/>
            <person name="Birren B."/>
        </authorList>
    </citation>
    <scope>NUCLEOTIDE SEQUENCE [LARGE SCALE GENOMIC DNA]</scope>
    <source>
        <strain evidence="13">ACB1</strain>
    </source>
</reference>
<keyword evidence="14" id="KW-1185">Reference proteome</keyword>
<dbReference type="GO" id="GO:0009423">
    <property type="term" value="P:chorismate biosynthetic process"/>
    <property type="evidence" value="ECO:0007669"/>
    <property type="project" value="UniProtKB-UniRule"/>
</dbReference>
<dbReference type="GO" id="GO:0008652">
    <property type="term" value="P:amino acid biosynthetic process"/>
    <property type="evidence" value="ECO:0007669"/>
    <property type="project" value="UniProtKB-KW"/>
</dbReference>
<evidence type="ECO:0000256" key="12">
    <source>
        <dbReference type="HAMAP-Rule" id="MF_00109"/>
    </source>
</evidence>
<evidence type="ECO:0000256" key="1">
    <source>
        <dbReference type="ARBA" id="ARBA00001864"/>
    </source>
</evidence>
<dbReference type="NCBIfam" id="TIGR01093">
    <property type="entry name" value="aroD"/>
    <property type="match status" value="1"/>
</dbReference>
<dbReference type="InterPro" id="IPR013785">
    <property type="entry name" value="Aldolase_TIM"/>
</dbReference>
<dbReference type="Gene3D" id="3.20.20.70">
    <property type="entry name" value="Aldolase class I"/>
    <property type="match status" value="1"/>
</dbReference>
<dbReference type="STRING" id="796943.HMPREF9625_00129"/>
<comment type="catalytic activity">
    <reaction evidence="1">
        <text>3-dehydroquinate = 3-dehydroshikimate + H2O</text>
        <dbReference type="Rhea" id="RHEA:21096"/>
        <dbReference type="ChEBI" id="CHEBI:15377"/>
        <dbReference type="ChEBI" id="CHEBI:16630"/>
        <dbReference type="ChEBI" id="CHEBI:32364"/>
        <dbReference type="EC" id="4.2.1.10"/>
    </reaction>
</comment>
<comment type="function">
    <text evidence="12">Catalyzes the specific phosphorylation of the 3-hydroxyl group of shikimic acid using ATP as a cosubstrate.</text>
</comment>
<dbReference type="Pfam" id="PF01487">
    <property type="entry name" value="DHquinase_I"/>
    <property type="match status" value="1"/>
</dbReference>
<dbReference type="Proteomes" id="UP000018461">
    <property type="component" value="Unassembled WGS sequence"/>
</dbReference>
<evidence type="ECO:0000256" key="2">
    <source>
        <dbReference type="ARBA" id="ARBA00004842"/>
    </source>
</evidence>
<dbReference type="CDD" id="cd00464">
    <property type="entry name" value="SK"/>
    <property type="match status" value="1"/>
</dbReference>
<comment type="caution">
    <text evidence="12">Lacks conserved residue(s) required for the propagation of feature annotation.</text>
</comment>
<dbReference type="PANTHER" id="PTHR43699">
    <property type="entry name" value="3-DEHYDROQUINATE DEHYDRATASE"/>
    <property type="match status" value="1"/>
</dbReference>
<feature type="binding site" evidence="12">
    <location>
        <position position="255"/>
    </location>
    <ligand>
        <name>Mg(2+)</name>
        <dbReference type="ChEBI" id="CHEBI:18420"/>
    </ligand>
</feature>
<protein>
    <recommendedName>
        <fullName evidence="12">Shikimate kinase</fullName>
        <shortName evidence="12">SK</shortName>
        <ecNumber evidence="12">2.7.1.71</ecNumber>
    </recommendedName>
</protein>
<dbReference type="InterPro" id="IPR050146">
    <property type="entry name" value="Type-I_3-dehydroquinase"/>
</dbReference>
<dbReference type="AlphaFoldDB" id="G9WLC0"/>
<dbReference type="FunFam" id="3.20.20.70:FF:000047">
    <property type="entry name" value="3-dehydroquinate dehydratase"/>
    <property type="match status" value="1"/>
</dbReference>
<dbReference type="InterPro" id="IPR000623">
    <property type="entry name" value="Shikimate_kinase/TSH1"/>
</dbReference>
<evidence type="ECO:0000256" key="4">
    <source>
        <dbReference type="ARBA" id="ARBA00022679"/>
    </source>
</evidence>
<gene>
    <name evidence="12" type="primary">aroK</name>
    <name evidence="13" type="ORF">HMPREF9625_00129</name>
</gene>
<keyword evidence="3 12" id="KW-0028">Amino-acid biosynthesis</keyword>
<evidence type="ECO:0000256" key="5">
    <source>
        <dbReference type="ARBA" id="ARBA00022741"/>
    </source>
</evidence>
<keyword evidence="8 12" id="KW-0057">Aromatic amino acid biosynthesis</keyword>
<dbReference type="HOGENOM" id="CLU_586406_0_0_9"/>
<dbReference type="UniPathway" id="UPA00053">
    <property type="reaction ID" value="UER00088"/>
</dbReference>
<keyword evidence="6 12" id="KW-0418">Kinase</keyword>
<sequence length="416" mass="47736">MGMIVPIQGKTEKECLDILKKLREDQYFPYLYAVELRYDFLEKRVEKLADFLQGVRNLIGEKKLIFTIRTNRQGGFYPFGKSYFQENILAMESGIPDYIDLEVECGISGRESWKECIAMVKRLGGKVIASYHDFHRTPDLKECEAILERLSSYSPDIVKMAFMPKKQEDVLNLLFAGRRWRDKYPKKELITISMGEMGKLSRLCGDLSGSSHSFVQIFGESAPGQWKIEEYLKLHRALSARKGIALLGFMGSGKSTLAGQLAVMGDLPYFETDAVLEQEFSMSIKEYFQKFGEESFRREESRVLKKMSGREMILSPGGGIVLKEENRNFLKNYFFCVYLKVSPETVLQRLSGTKNLRPLLQDKMNLTDITEMMERRSAFYEETADYILEGDGKSISECLTELQSVLLENAFFPAQV</sequence>
<dbReference type="GO" id="GO:0009073">
    <property type="term" value="P:aromatic amino acid family biosynthetic process"/>
    <property type="evidence" value="ECO:0007669"/>
    <property type="project" value="UniProtKB-KW"/>
</dbReference>
<keyword evidence="12" id="KW-0460">Magnesium</keyword>
<dbReference type="Pfam" id="PF01202">
    <property type="entry name" value="SKI"/>
    <property type="match status" value="1"/>
</dbReference>
<keyword evidence="12" id="KW-0963">Cytoplasm</keyword>
<feature type="binding site" evidence="12">
    <location>
        <position position="376"/>
    </location>
    <ligand>
        <name>substrate</name>
    </ligand>
</feature>
<comment type="similarity">
    <text evidence="12">Belongs to the shikimate kinase family.</text>
</comment>
<dbReference type="InterPro" id="IPR001381">
    <property type="entry name" value="DHquinase_I"/>
</dbReference>
<organism evidence="13 14">
    <name type="scientific">Oribacterium parvum ACB1</name>
    <dbReference type="NCBI Taxonomy" id="796943"/>
    <lineage>
        <taxon>Bacteria</taxon>
        <taxon>Bacillati</taxon>
        <taxon>Bacillota</taxon>
        <taxon>Clostridia</taxon>
        <taxon>Lachnospirales</taxon>
        <taxon>Lachnospiraceae</taxon>
        <taxon>Oribacterium</taxon>
    </lineage>
</organism>
<feature type="binding site" evidence="12">
    <location>
        <begin position="251"/>
        <end position="256"/>
    </location>
    <ligand>
        <name>ATP</name>
        <dbReference type="ChEBI" id="CHEBI:30616"/>
    </ligand>
</feature>
<keyword evidence="12" id="KW-0479">Metal-binding</keyword>
<evidence type="ECO:0000256" key="11">
    <source>
        <dbReference type="ARBA" id="ARBA00048567"/>
    </source>
</evidence>
<evidence type="ECO:0000256" key="6">
    <source>
        <dbReference type="ARBA" id="ARBA00022777"/>
    </source>
</evidence>
<evidence type="ECO:0000313" key="13">
    <source>
        <dbReference type="EMBL" id="EHL12575.1"/>
    </source>
</evidence>
<keyword evidence="9" id="KW-0456">Lyase</keyword>
<keyword evidence="10" id="KW-0704">Schiff base</keyword>
<feature type="binding site" evidence="12">
    <location>
        <position position="318"/>
    </location>
    <ligand>
        <name>substrate</name>
    </ligand>
</feature>
<dbReference type="SUPFAM" id="SSF51569">
    <property type="entry name" value="Aldolase"/>
    <property type="match status" value="1"/>
</dbReference>
<evidence type="ECO:0000256" key="3">
    <source>
        <dbReference type="ARBA" id="ARBA00022605"/>
    </source>
</evidence>
<reference evidence="13" key="1">
    <citation type="submission" date="2011-08" db="EMBL/GenBank/DDBJ databases">
        <authorList>
            <consortium name="The Broad Institute Genome Sequencing Platform"/>
            <person name="Earl A."/>
            <person name="Ward D."/>
            <person name="Feldgarden M."/>
            <person name="Gevers D."/>
            <person name="Sizova M."/>
            <person name="Hazen A."/>
            <person name="Epstein S."/>
            <person name="Young S.K."/>
            <person name="Zeng Q."/>
            <person name="Gargeya S."/>
            <person name="Fitzgerald M."/>
            <person name="Haas B."/>
            <person name="Abouelleil A."/>
            <person name="Alvarado L."/>
            <person name="Arachchi H.M."/>
            <person name="Berlin A."/>
            <person name="Brown A."/>
            <person name="Chapman S.B."/>
            <person name="Chen Z."/>
            <person name="Dunbar C."/>
            <person name="Freedman E."/>
            <person name="Gearin G."/>
            <person name="Gellesch M."/>
            <person name="Goldberg J."/>
            <person name="Griggs A."/>
            <person name="Gujja S."/>
            <person name="Heiman D."/>
            <person name="Howarth C."/>
            <person name="Larson L."/>
            <person name="Lui A."/>
            <person name="MacDonald P.J.P."/>
            <person name="Montmayeur A."/>
            <person name="Murphy C."/>
            <person name="Neiman D."/>
            <person name="Pearson M."/>
            <person name="Priest M."/>
            <person name="Roberts A."/>
            <person name="Saif S."/>
            <person name="Shea T."/>
            <person name="Shenoy N."/>
            <person name="Sisk P."/>
            <person name="Stolte C."/>
            <person name="Sykes S."/>
            <person name="Wortman J."/>
            <person name="Nusbaum C."/>
            <person name="Birren B."/>
        </authorList>
    </citation>
    <scope>NUCLEOTIDE SEQUENCE</scope>
    <source>
        <strain evidence="13">ACB1</strain>
    </source>
</reference>
<evidence type="ECO:0000256" key="9">
    <source>
        <dbReference type="ARBA" id="ARBA00023239"/>
    </source>
</evidence>
<dbReference type="PROSITE" id="PS01128">
    <property type="entry name" value="SHIKIMATE_KINASE"/>
    <property type="match status" value="1"/>
</dbReference>
<dbReference type="EMBL" id="AFZC02000003">
    <property type="protein sequence ID" value="EHL12575.1"/>
    <property type="molecule type" value="Genomic_DNA"/>
</dbReference>
<dbReference type="GO" id="GO:0005737">
    <property type="term" value="C:cytoplasm"/>
    <property type="evidence" value="ECO:0007669"/>
    <property type="project" value="UniProtKB-SubCell"/>
</dbReference>
<feature type="binding site" evidence="12">
    <location>
        <position position="273"/>
    </location>
    <ligand>
        <name>substrate</name>
    </ligand>
</feature>
<dbReference type="Gene3D" id="3.40.50.300">
    <property type="entry name" value="P-loop containing nucleotide triphosphate hydrolases"/>
    <property type="match status" value="1"/>
</dbReference>
<dbReference type="InterPro" id="IPR031322">
    <property type="entry name" value="Shikimate/glucono_kinase"/>
</dbReference>
<proteinExistence type="inferred from homology"/>
<dbReference type="RefSeq" id="WP_009534003.1">
    <property type="nucleotide sequence ID" value="NZ_KE148312.1"/>
</dbReference>
<dbReference type="InterPro" id="IPR027417">
    <property type="entry name" value="P-loop_NTPase"/>
</dbReference>
<feature type="binding site" evidence="12">
    <location>
        <position position="357"/>
    </location>
    <ligand>
        <name>ATP</name>
        <dbReference type="ChEBI" id="CHEBI:30616"/>
    </ligand>
</feature>
<dbReference type="InterPro" id="IPR023000">
    <property type="entry name" value="Shikimate_kinase_CS"/>
</dbReference>
<dbReference type="CDD" id="cd00502">
    <property type="entry name" value="DHQase_I"/>
    <property type="match status" value="1"/>
</dbReference>
<comment type="caution">
    <text evidence="13">The sequence shown here is derived from an EMBL/GenBank/DDBJ whole genome shotgun (WGS) entry which is preliminary data.</text>
</comment>
<keyword evidence="4 12" id="KW-0808">Transferase</keyword>
<feature type="binding site" evidence="12">
    <location>
        <position position="297"/>
    </location>
    <ligand>
        <name>substrate</name>
    </ligand>
</feature>
<dbReference type="GO" id="GO:0003855">
    <property type="term" value="F:3-dehydroquinate dehydratase activity"/>
    <property type="evidence" value="ECO:0007669"/>
    <property type="project" value="UniProtKB-EC"/>
</dbReference>
<comment type="pathway">
    <text evidence="2 12">Metabolic intermediate biosynthesis; chorismate biosynthesis; chorismate from D-erythrose 4-phosphate and phosphoenolpyruvate: step 5/7.</text>
</comment>
<evidence type="ECO:0000313" key="14">
    <source>
        <dbReference type="Proteomes" id="UP000018461"/>
    </source>
</evidence>
<dbReference type="PATRIC" id="fig|796943.3.peg.508"/>
<evidence type="ECO:0000256" key="8">
    <source>
        <dbReference type="ARBA" id="ARBA00023141"/>
    </source>
</evidence>
<name>G9WLC0_9FIRM</name>
<dbReference type="PANTHER" id="PTHR43699:SF1">
    <property type="entry name" value="3-DEHYDROQUINATE DEHYDRATASE"/>
    <property type="match status" value="1"/>
</dbReference>
<dbReference type="SUPFAM" id="SSF52540">
    <property type="entry name" value="P-loop containing nucleoside triphosphate hydrolases"/>
    <property type="match status" value="1"/>
</dbReference>
<comment type="subcellular location">
    <subcellularLocation>
        <location evidence="12">Cytoplasm</location>
    </subcellularLocation>
</comment>
<comment type="subunit">
    <text evidence="12">Monomer.</text>
</comment>
<dbReference type="GO" id="GO:0000287">
    <property type="term" value="F:magnesium ion binding"/>
    <property type="evidence" value="ECO:0007669"/>
    <property type="project" value="UniProtKB-UniRule"/>
</dbReference>
<dbReference type="HAMAP" id="MF_00109">
    <property type="entry name" value="Shikimate_kinase"/>
    <property type="match status" value="1"/>
</dbReference>
<evidence type="ECO:0000256" key="7">
    <source>
        <dbReference type="ARBA" id="ARBA00022840"/>
    </source>
</evidence>
<evidence type="ECO:0000256" key="10">
    <source>
        <dbReference type="ARBA" id="ARBA00023270"/>
    </source>
</evidence>
<dbReference type="EC" id="2.7.1.71" evidence="12"/>
<keyword evidence="7 12" id="KW-0067">ATP-binding</keyword>
<dbReference type="GO" id="GO:0005524">
    <property type="term" value="F:ATP binding"/>
    <property type="evidence" value="ECO:0007669"/>
    <property type="project" value="UniProtKB-UniRule"/>
</dbReference>
<comment type="cofactor">
    <cofactor evidence="12">
        <name>Mg(2+)</name>
        <dbReference type="ChEBI" id="CHEBI:18420"/>
    </cofactor>
    <text evidence="12">Binds 1 Mg(2+) ion per subunit.</text>
</comment>
<dbReference type="GO" id="GO:0004765">
    <property type="term" value="F:shikimate kinase activity"/>
    <property type="evidence" value="ECO:0007669"/>
    <property type="project" value="UniProtKB-UniRule"/>
</dbReference>
<dbReference type="PRINTS" id="PR01100">
    <property type="entry name" value="SHIKIMTKNASE"/>
</dbReference>
<comment type="catalytic activity">
    <reaction evidence="11 12">
        <text>shikimate + ATP = 3-phosphoshikimate + ADP + H(+)</text>
        <dbReference type="Rhea" id="RHEA:13121"/>
        <dbReference type="ChEBI" id="CHEBI:15378"/>
        <dbReference type="ChEBI" id="CHEBI:30616"/>
        <dbReference type="ChEBI" id="CHEBI:36208"/>
        <dbReference type="ChEBI" id="CHEBI:145989"/>
        <dbReference type="ChEBI" id="CHEBI:456216"/>
        <dbReference type="EC" id="2.7.1.71"/>
    </reaction>
</comment>
<dbReference type="GO" id="GO:0046279">
    <property type="term" value="P:3,4-dihydroxybenzoate biosynthetic process"/>
    <property type="evidence" value="ECO:0007669"/>
    <property type="project" value="UniProtKB-ARBA"/>
</dbReference>